<dbReference type="InterPro" id="IPR023296">
    <property type="entry name" value="Glyco_hydro_beta-prop_sf"/>
</dbReference>
<sequence>MKKFVLIFVTAVAVASVSVFAAYNLPENTDASKYENTHTMASTVINKKPAEFTTSPNVDMTGFELTKNSPSKLNLKCVDEYQEECFPNNAYHPKVLDLGKDGWNGYRYWVSYTPYPQGNDEYENPHIVASNDLINYSEIKFSQPVLSNYKNGRCFNSDSEIVYNNDLNRLEIIWRYTDYDIDYASLLMSYSYDGNTWSKPETFFETYDRIKEDMVSPGIVYDSGTYRVWYVNAYKVKYRELKDGKWSKIRMCKLPYENDAFTWHIDLIKNNDKYEILTCATEDKQDRKHMNLYYAKSDDGLKFGTAKKVLEPTGNDFDWDGNGLYRSTFMYSDGMYYVLYGGRNDAKNFGVGLLFGKDMYNLYGTNCDYINDGVNSAGKFWRFIDQYKDFSSESEISEEGFKVDG</sequence>
<protein>
    <recommendedName>
        <fullName evidence="4">Exo-alpha-sialidase</fullName>
    </recommendedName>
</protein>
<keyword evidence="3" id="KW-1185">Reference proteome</keyword>
<evidence type="ECO:0000256" key="1">
    <source>
        <dbReference type="SAM" id="SignalP"/>
    </source>
</evidence>
<feature type="signal peptide" evidence="1">
    <location>
        <begin position="1"/>
        <end position="21"/>
    </location>
</feature>
<dbReference type="EMBL" id="JACOPS010000005">
    <property type="protein sequence ID" value="MBC5728907.1"/>
    <property type="molecule type" value="Genomic_DNA"/>
</dbReference>
<accession>A0ABR7HN53</accession>
<dbReference type="SUPFAM" id="SSF75005">
    <property type="entry name" value="Arabinanase/levansucrase/invertase"/>
    <property type="match status" value="1"/>
</dbReference>
<dbReference type="Proteomes" id="UP000636755">
    <property type="component" value="Unassembled WGS sequence"/>
</dbReference>
<organism evidence="2 3">
    <name type="scientific">Ruminococcus intestinalis</name>
    <dbReference type="NCBI Taxonomy" id="2763066"/>
    <lineage>
        <taxon>Bacteria</taxon>
        <taxon>Bacillati</taxon>
        <taxon>Bacillota</taxon>
        <taxon>Clostridia</taxon>
        <taxon>Eubacteriales</taxon>
        <taxon>Oscillospiraceae</taxon>
        <taxon>Ruminococcus</taxon>
    </lineage>
</organism>
<keyword evidence="1" id="KW-0732">Signal</keyword>
<evidence type="ECO:0008006" key="4">
    <source>
        <dbReference type="Google" id="ProtNLM"/>
    </source>
</evidence>
<reference evidence="2 3" key="1">
    <citation type="submission" date="2020-08" db="EMBL/GenBank/DDBJ databases">
        <title>Genome public.</title>
        <authorList>
            <person name="Liu C."/>
            <person name="Sun Q."/>
        </authorList>
    </citation>
    <scope>NUCLEOTIDE SEQUENCE [LARGE SCALE GENOMIC DNA]</scope>
    <source>
        <strain evidence="2 3">NSJ-71</strain>
    </source>
</reference>
<dbReference type="Gene3D" id="2.115.10.20">
    <property type="entry name" value="Glycosyl hydrolase domain, family 43"/>
    <property type="match status" value="1"/>
</dbReference>
<gene>
    <name evidence="2" type="ORF">H8R91_10340</name>
</gene>
<feature type="chain" id="PRO_5046272809" description="Exo-alpha-sialidase" evidence="1">
    <location>
        <begin position="22"/>
        <end position="405"/>
    </location>
</feature>
<dbReference type="RefSeq" id="WP_186936052.1">
    <property type="nucleotide sequence ID" value="NZ_JACOPS010000005.1"/>
</dbReference>
<evidence type="ECO:0000313" key="3">
    <source>
        <dbReference type="Proteomes" id="UP000636755"/>
    </source>
</evidence>
<evidence type="ECO:0000313" key="2">
    <source>
        <dbReference type="EMBL" id="MBC5728907.1"/>
    </source>
</evidence>
<comment type="caution">
    <text evidence="2">The sequence shown here is derived from an EMBL/GenBank/DDBJ whole genome shotgun (WGS) entry which is preliminary data.</text>
</comment>
<name>A0ABR7HN53_9FIRM</name>
<proteinExistence type="predicted"/>